<evidence type="ECO:0000313" key="3">
    <source>
        <dbReference type="Proteomes" id="UP001432027"/>
    </source>
</evidence>
<proteinExistence type="predicted"/>
<dbReference type="PANTHER" id="PTHR21629">
    <property type="entry name" value="C6 DOMAIN-CONTAINING PROTEIN"/>
    <property type="match status" value="1"/>
</dbReference>
<gene>
    <name evidence="2" type="ORF">PENTCL1PPCAC_28293</name>
</gene>
<reference evidence="2" key="1">
    <citation type="submission" date="2023-10" db="EMBL/GenBank/DDBJ databases">
        <title>Genome assembly of Pristionchus species.</title>
        <authorList>
            <person name="Yoshida K."/>
            <person name="Sommer R.J."/>
        </authorList>
    </citation>
    <scope>NUCLEOTIDE SEQUENCE</scope>
    <source>
        <strain evidence="2">RS0144</strain>
    </source>
</reference>
<feature type="non-terminal residue" evidence="2">
    <location>
        <position position="1"/>
    </location>
</feature>
<protein>
    <recommendedName>
        <fullName evidence="1">C6 domain-containing protein</fullName>
    </recommendedName>
</protein>
<sequence length="120" mass="12738">FIKSAETCLKTPETNTQPCLACDPGLITTTTFFDFDDHLFDSDVIDRTSEACAVRTLRCRGVNPIIEVNVLDGVVLDGDDGAVDGEAIFGMTCNSAGTAWINAGIEVYFLVCSSVPQPGG</sequence>
<dbReference type="Proteomes" id="UP001432027">
    <property type="component" value="Unassembled WGS sequence"/>
</dbReference>
<evidence type="ECO:0000259" key="1">
    <source>
        <dbReference type="Pfam" id="PF01681"/>
    </source>
</evidence>
<name>A0AAV5UIA1_9BILA</name>
<dbReference type="PANTHER" id="PTHR21629:SF5">
    <property type="entry name" value="C6 DOMAIN-CONTAINING PROTEIN"/>
    <property type="match status" value="1"/>
</dbReference>
<feature type="domain" description="C6" evidence="1">
    <location>
        <begin position="22"/>
        <end position="109"/>
    </location>
</feature>
<accession>A0AAV5UIA1</accession>
<dbReference type="Pfam" id="PF01681">
    <property type="entry name" value="C6"/>
    <property type="match status" value="1"/>
</dbReference>
<dbReference type="InterPro" id="IPR002601">
    <property type="entry name" value="C6_domain"/>
</dbReference>
<evidence type="ECO:0000313" key="2">
    <source>
        <dbReference type="EMBL" id="GMT06119.1"/>
    </source>
</evidence>
<keyword evidence="3" id="KW-1185">Reference proteome</keyword>
<dbReference type="AlphaFoldDB" id="A0AAV5UIA1"/>
<organism evidence="2 3">
    <name type="scientific">Pristionchus entomophagus</name>
    <dbReference type="NCBI Taxonomy" id="358040"/>
    <lineage>
        <taxon>Eukaryota</taxon>
        <taxon>Metazoa</taxon>
        <taxon>Ecdysozoa</taxon>
        <taxon>Nematoda</taxon>
        <taxon>Chromadorea</taxon>
        <taxon>Rhabditida</taxon>
        <taxon>Rhabditina</taxon>
        <taxon>Diplogasteromorpha</taxon>
        <taxon>Diplogasteroidea</taxon>
        <taxon>Neodiplogasteridae</taxon>
        <taxon>Pristionchus</taxon>
    </lineage>
</organism>
<dbReference type="EMBL" id="BTSX01000006">
    <property type="protein sequence ID" value="GMT06119.1"/>
    <property type="molecule type" value="Genomic_DNA"/>
</dbReference>
<comment type="caution">
    <text evidence="2">The sequence shown here is derived from an EMBL/GenBank/DDBJ whole genome shotgun (WGS) entry which is preliminary data.</text>
</comment>